<name>A0A074JWG9_9RHOB</name>
<sequence length="83" mass="8999">MATRAEPSGLKLTASDAALIRGMVRRGDRHHDIAAFFGVNQGRVAEIKDGARFPGIPAADEGELPPKGPYMTPKVAWMENRLL</sequence>
<dbReference type="Proteomes" id="UP000027471">
    <property type="component" value="Unassembled WGS sequence"/>
</dbReference>
<organism evidence="1 2">
    <name type="scientific">Thioclava indica</name>
    <dbReference type="NCBI Taxonomy" id="1353528"/>
    <lineage>
        <taxon>Bacteria</taxon>
        <taxon>Pseudomonadati</taxon>
        <taxon>Pseudomonadota</taxon>
        <taxon>Alphaproteobacteria</taxon>
        <taxon>Rhodobacterales</taxon>
        <taxon>Paracoccaceae</taxon>
        <taxon>Thioclava</taxon>
    </lineage>
</organism>
<dbReference type="eggNOG" id="ENOG502ZJKA">
    <property type="taxonomic scope" value="Bacteria"/>
</dbReference>
<comment type="caution">
    <text evidence="1">The sequence shown here is derived from an EMBL/GenBank/DDBJ whole genome shotgun (WGS) entry which is preliminary data.</text>
</comment>
<protein>
    <submittedName>
        <fullName evidence="1">Uncharacterized protein</fullName>
    </submittedName>
</protein>
<dbReference type="AlphaFoldDB" id="A0A074JWG9"/>
<evidence type="ECO:0000313" key="1">
    <source>
        <dbReference type="EMBL" id="KEO59948.1"/>
    </source>
</evidence>
<dbReference type="STRING" id="1353528.DT23_15080"/>
<dbReference type="EMBL" id="AUNB01000026">
    <property type="protein sequence ID" value="KEO59948.1"/>
    <property type="molecule type" value="Genomic_DNA"/>
</dbReference>
<proteinExistence type="predicted"/>
<accession>A0A074JWG9</accession>
<reference evidence="1 2" key="1">
    <citation type="journal article" date="2015" name="Antonie Van Leeuwenhoek">
        <title>Thioclava indica sp. nov., isolated from surface seawater of the Indian Ocean.</title>
        <authorList>
            <person name="Liu Y."/>
            <person name="Lai Q."/>
            <person name="Du J."/>
            <person name="Xu H."/>
            <person name="Jiang L."/>
            <person name="Shao Z."/>
        </authorList>
    </citation>
    <scope>NUCLEOTIDE SEQUENCE [LARGE SCALE GENOMIC DNA]</scope>
    <source>
        <strain evidence="1 2">DT23-4</strain>
    </source>
</reference>
<keyword evidence="2" id="KW-1185">Reference proteome</keyword>
<dbReference type="OrthoDB" id="7869995at2"/>
<dbReference type="RefSeq" id="WP_156023905.1">
    <property type="nucleotide sequence ID" value="NZ_AUNB01000026.1"/>
</dbReference>
<evidence type="ECO:0000313" key="2">
    <source>
        <dbReference type="Proteomes" id="UP000027471"/>
    </source>
</evidence>
<gene>
    <name evidence="1" type="ORF">DT23_15080</name>
</gene>